<reference evidence="2 3" key="1">
    <citation type="submission" date="2018-05" db="EMBL/GenBank/DDBJ databases">
        <title>Evolution of GPA BGCs.</title>
        <authorList>
            <person name="Waglechner N."/>
            <person name="Wright G.D."/>
        </authorList>
    </citation>
    <scope>NUCLEOTIDE SEQUENCE [LARGE SCALE GENOMIC DNA]</scope>
    <source>
        <strain evidence="2 3">A82846</strain>
    </source>
</reference>
<keyword evidence="1" id="KW-0472">Membrane</keyword>
<evidence type="ECO:0000313" key="2">
    <source>
        <dbReference type="EMBL" id="RSM79515.1"/>
    </source>
</evidence>
<sequence>MSARVMIRLLVGVIGVFYVVLAISGFAAISDDTNVGGGLRGGNDPDLLWGLFGVSTVLNFIHFLFGALTLIAAFTADRTKLISGTMAGAFVALFAYDIIMMLVREGMDPLAINTADVWLHAITAVALIIVAFLPLPAIADDRRERVTRDRRSAPSPESHPR</sequence>
<dbReference type="AlphaFoldDB" id="A0A428Z2H3"/>
<feature type="transmembrane region" description="Helical" evidence="1">
    <location>
        <begin position="118"/>
        <end position="139"/>
    </location>
</feature>
<keyword evidence="1" id="KW-0812">Transmembrane</keyword>
<protein>
    <recommendedName>
        <fullName evidence="4">DUF4383 domain-containing protein</fullName>
    </recommendedName>
</protein>
<dbReference type="Proteomes" id="UP000287547">
    <property type="component" value="Unassembled WGS sequence"/>
</dbReference>
<dbReference type="OrthoDB" id="3694811at2"/>
<organism evidence="2 3">
    <name type="scientific">Kibdelosporangium aridum</name>
    <dbReference type="NCBI Taxonomy" id="2030"/>
    <lineage>
        <taxon>Bacteria</taxon>
        <taxon>Bacillati</taxon>
        <taxon>Actinomycetota</taxon>
        <taxon>Actinomycetes</taxon>
        <taxon>Pseudonocardiales</taxon>
        <taxon>Pseudonocardiaceae</taxon>
        <taxon>Kibdelosporangium</taxon>
    </lineage>
</organism>
<evidence type="ECO:0000256" key="1">
    <source>
        <dbReference type="SAM" id="Phobius"/>
    </source>
</evidence>
<dbReference type="RefSeq" id="WP_125727773.1">
    <property type="nucleotide sequence ID" value="NZ_QHKI01000032.1"/>
</dbReference>
<feature type="transmembrane region" description="Helical" evidence="1">
    <location>
        <begin position="81"/>
        <end position="103"/>
    </location>
</feature>
<evidence type="ECO:0008006" key="4">
    <source>
        <dbReference type="Google" id="ProtNLM"/>
    </source>
</evidence>
<proteinExistence type="predicted"/>
<dbReference type="Pfam" id="PF14325">
    <property type="entry name" value="DUF4383"/>
    <property type="match status" value="1"/>
</dbReference>
<feature type="transmembrane region" description="Helical" evidence="1">
    <location>
        <begin position="7"/>
        <end position="29"/>
    </location>
</feature>
<gene>
    <name evidence="2" type="ORF">DMH04_31545</name>
</gene>
<name>A0A428Z2H3_KIBAR</name>
<feature type="transmembrane region" description="Helical" evidence="1">
    <location>
        <begin position="49"/>
        <end position="74"/>
    </location>
</feature>
<evidence type="ECO:0000313" key="3">
    <source>
        <dbReference type="Proteomes" id="UP000287547"/>
    </source>
</evidence>
<accession>A0A428Z2H3</accession>
<dbReference type="EMBL" id="QHKI01000032">
    <property type="protein sequence ID" value="RSM79515.1"/>
    <property type="molecule type" value="Genomic_DNA"/>
</dbReference>
<keyword evidence="1" id="KW-1133">Transmembrane helix</keyword>
<comment type="caution">
    <text evidence="2">The sequence shown here is derived from an EMBL/GenBank/DDBJ whole genome shotgun (WGS) entry which is preliminary data.</text>
</comment>